<feature type="region of interest" description="Disordered" evidence="1">
    <location>
        <begin position="53"/>
        <end position="87"/>
    </location>
</feature>
<reference evidence="3" key="1">
    <citation type="journal article" date="2021" name="Cell">
        <title>Tracing the genetic footprints of vertebrate landing in non-teleost ray-finned fishes.</title>
        <authorList>
            <person name="Bi X."/>
            <person name="Wang K."/>
            <person name="Yang L."/>
            <person name="Pan H."/>
            <person name="Jiang H."/>
            <person name="Wei Q."/>
            <person name="Fang M."/>
            <person name="Yu H."/>
            <person name="Zhu C."/>
            <person name="Cai Y."/>
            <person name="He Y."/>
            <person name="Gan X."/>
            <person name="Zeng H."/>
            <person name="Yu D."/>
            <person name="Zhu Y."/>
            <person name="Jiang H."/>
            <person name="Qiu Q."/>
            <person name="Yang H."/>
            <person name="Zhang Y.E."/>
            <person name="Wang W."/>
            <person name="Zhu M."/>
            <person name="He S."/>
            <person name="Zhang G."/>
        </authorList>
    </citation>
    <scope>NUCLEOTIDE SEQUENCE</scope>
    <source>
        <strain evidence="3">Allg_001</strain>
    </source>
</reference>
<dbReference type="InterPro" id="IPR008476">
    <property type="entry name" value="PBDC1_metazoa/fungi"/>
</dbReference>
<evidence type="ECO:0000259" key="2">
    <source>
        <dbReference type="Pfam" id="PF04669"/>
    </source>
</evidence>
<evidence type="ECO:0000256" key="1">
    <source>
        <dbReference type="SAM" id="MobiDB-lite"/>
    </source>
</evidence>
<dbReference type="EMBL" id="JAAWVO010030115">
    <property type="protein sequence ID" value="MBN3316503.1"/>
    <property type="molecule type" value="Genomic_DNA"/>
</dbReference>
<dbReference type="PANTHER" id="PTHR13410">
    <property type="entry name" value="PROTEIN PBDC1"/>
    <property type="match status" value="1"/>
</dbReference>
<dbReference type="AlphaFoldDB" id="A0A8J7TAW3"/>
<dbReference type="Pfam" id="PF04669">
    <property type="entry name" value="PBDC1"/>
    <property type="match status" value="1"/>
</dbReference>
<name>A0A8J7TAW3_ATRSP</name>
<feature type="region of interest" description="Disordered" evidence="1">
    <location>
        <begin position="1"/>
        <end position="40"/>
    </location>
</feature>
<comment type="caution">
    <text evidence="3">The sequence shown here is derived from an EMBL/GenBank/DDBJ whole genome shotgun (WGS) entry which is preliminary data.</text>
</comment>
<dbReference type="GO" id="GO:0005737">
    <property type="term" value="C:cytoplasm"/>
    <property type="evidence" value="ECO:0007669"/>
    <property type="project" value="TreeGrafter"/>
</dbReference>
<dbReference type="InterPro" id="IPR021148">
    <property type="entry name" value="Polysacc_synth_dom"/>
</dbReference>
<evidence type="ECO:0000313" key="3">
    <source>
        <dbReference type="EMBL" id="MBN3316503.1"/>
    </source>
</evidence>
<feature type="compositionally biased region" description="Basic residues" evidence="1">
    <location>
        <begin position="176"/>
        <end position="186"/>
    </location>
</feature>
<feature type="domain" description="Polysaccharide biosynthesis" evidence="2">
    <location>
        <begin position="349"/>
        <end position="473"/>
    </location>
</feature>
<dbReference type="Proteomes" id="UP000736164">
    <property type="component" value="Unassembled WGS sequence"/>
</dbReference>
<dbReference type="Gene3D" id="1.10.3560.10">
    <property type="entry name" value="yst0336 like domain"/>
    <property type="match status" value="1"/>
</dbReference>
<feature type="compositionally biased region" description="Basic and acidic residues" evidence="1">
    <location>
        <begin position="121"/>
        <end position="139"/>
    </location>
</feature>
<dbReference type="InterPro" id="IPR023139">
    <property type="entry name" value="PBDC1-like_dom_sf"/>
</dbReference>
<feature type="non-terminal residue" evidence="3">
    <location>
        <position position="491"/>
    </location>
</feature>
<feature type="non-terminal residue" evidence="3">
    <location>
        <position position="1"/>
    </location>
</feature>
<evidence type="ECO:0000313" key="4">
    <source>
        <dbReference type="Proteomes" id="UP000736164"/>
    </source>
</evidence>
<sequence length="491" mass="53935">MRVGVTENKKGKTAGAGRLAVQNTRRGGGGGRGAGREPLLPLLFTPPPLLISWGAGEKQAEGPSREGSLTAHNKPPTSPRACGLPSYLPMWSKNDRLNRSERDLRSGEAVTASPRAAGGTGREEGGYECRTPRGTETDKGLSVALRPQSSTCMPHRDTYRVQPLGGSHHPSSHPGQPRRRHQHHPRDKAPNFSSASCGDSYYSLRRPESRRQTQFRSAKPQAEFKCERPPRALALALLQRGRGAEPAGASRDCSHFERKRQVAQASLAPDTPDLSVRFITAPLTSSPSAICAAEPALSTPVHLPPAPPPERVPRGNMLAGRRREGAEGAAAAAHALSLPAEAYGNDPQLEMMWAMKAYQHAEIYFNLISSVDPKFLKLTKVDDKICTEFRKAFPDLNIKVLDPEDLKSEQAKEKWRPFCNLFEGVVEDFNYGTLLRLDCERDYTEENTIFATRIQFFAIEIARNREGYNSAVFEASTKGKSRAVGEHQEQS</sequence>
<organism evidence="3 4">
    <name type="scientific">Atractosteus spatula</name>
    <name type="common">Alligator gar</name>
    <name type="synonym">Lepisosteus spatula</name>
    <dbReference type="NCBI Taxonomy" id="7917"/>
    <lineage>
        <taxon>Eukaryota</taxon>
        <taxon>Metazoa</taxon>
        <taxon>Chordata</taxon>
        <taxon>Craniata</taxon>
        <taxon>Vertebrata</taxon>
        <taxon>Euteleostomi</taxon>
        <taxon>Actinopterygii</taxon>
        <taxon>Neopterygii</taxon>
        <taxon>Holostei</taxon>
        <taxon>Semionotiformes</taxon>
        <taxon>Lepisosteidae</taxon>
        <taxon>Atractosteus</taxon>
    </lineage>
</organism>
<keyword evidence="4" id="KW-1185">Reference proteome</keyword>
<protein>
    <submittedName>
        <fullName evidence="3">PBDC1 protein</fullName>
    </submittedName>
</protein>
<dbReference type="PANTHER" id="PTHR13410:SF9">
    <property type="entry name" value="PROTEIN PBDC1"/>
    <property type="match status" value="1"/>
</dbReference>
<proteinExistence type="predicted"/>
<accession>A0A8J7TAW3</accession>
<gene>
    <name evidence="3" type="primary">Pbdc1</name>
    <name evidence="3" type="ORF">GTO95_0006407</name>
</gene>
<feature type="region of interest" description="Disordered" evidence="1">
    <location>
        <begin position="100"/>
        <end position="225"/>
    </location>
</feature>